<dbReference type="OrthoDB" id="6191446at2"/>
<accession>Q5E640</accession>
<organism evidence="3 4">
    <name type="scientific">Aliivibrio fischeri (strain ATCC 700601 / ES114)</name>
    <name type="common">Vibrio fischeri</name>
    <dbReference type="NCBI Taxonomy" id="312309"/>
    <lineage>
        <taxon>Bacteria</taxon>
        <taxon>Pseudomonadati</taxon>
        <taxon>Pseudomonadota</taxon>
        <taxon>Gammaproteobacteria</taxon>
        <taxon>Vibrionales</taxon>
        <taxon>Vibrionaceae</taxon>
        <taxon>Aliivibrio</taxon>
    </lineage>
</organism>
<dbReference type="eggNOG" id="COG3203">
    <property type="taxonomic scope" value="Bacteria"/>
</dbReference>
<reference evidence="3 4" key="2">
    <citation type="journal article" date="2008" name="BMC Genomics">
        <title>Comparative genomics-based investigation of resequencing targets in Vibrio fischeri: focus on point miscalls and artefactual expansions.</title>
        <authorList>
            <person name="Mandel M.J."/>
            <person name="Stabb E.V."/>
            <person name="Ruby E.G."/>
        </authorList>
    </citation>
    <scope>NUCLEOTIDE SEQUENCE [LARGE SCALE GENOMIC DNA]</scope>
    <source>
        <strain evidence="4">ATCC 700601 / ES114</strain>
    </source>
</reference>
<dbReference type="InterPro" id="IPR023614">
    <property type="entry name" value="Porin_dom_sf"/>
</dbReference>
<dbReference type="Proteomes" id="UP000000537">
    <property type="component" value="Chromosome I"/>
</dbReference>
<dbReference type="HOGENOM" id="CLU_752157_0_0_6"/>
<dbReference type="GO" id="GO:0015288">
    <property type="term" value="F:porin activity"/>
    <property type="evidence" value="ECO:0007669"/>
    <property type="project" value="InterPro"/>
</dbReference>
<evidence type="ECO:0000259" key="2">
    <source>
        <dbReference type="Pfam" id="PF13609"/>
    </source>
</evidence>
<feature type="domain" description="Porin" evidence="2">
    <location>
        <begin position="8"/>
        <end position="329"/>
    </location>
</feature>
<dbReference type="GeneID" id="54163683"/>
<reference evidence="3 4" key="1">
    <citation type="journal article" date="2005" name="Proc. Natl. Acad. Sci. U.S.A.">
        <title>Complete genome sequence of Vibrio fischeri: a symbiotic bacterium with pathogenic congeners.</title>
        <authorList>
            <person name="Ruby E.G."/>
            <person name="Urbanowski M."/>
            <person name="Campbell J."/>
            <person name="Dunn A."/>
            <person name="Faini M."/>
            <person name="Gunsalus R."/>
            <person name="Lostroh P."/>
            <person name="Lupp C."/>
            <person name="McCann J."/>
            <person name="Millikan D."/>
            <person name="Schaefer A."/>
            <person name="Stabb E."/>
            <person name="Stevens A."/>
            <person name="Visick K."/>
            <person name="Whistler C."/>
            <person name="Greenberg E.P."/>
        </authorList>
    </citation>
    <scope>NUCLEOTIDE SEQUENCE [LARGE SCALE GENOMIC DNA]</scope>
    <source>
        <strain evidence="4">ATCC 700601 / ES114</strain>
    </source>
</reference>
<dbReference type="KEGG" id="vfi:VF_1011"/>
<sequence>MKKTLLALAIASISASAFAVDTSSQNSKNEDMFAFDPMHKDQFSVSGSVGVGGYYDTGSKAFYDDWATGLTLAVNYRNNRIVGYFETDLMLNYTTDNATSPILKDGSEFATDVDKAWLGFDTGFGIASFGWENDTALDAVDGAGDNTYEFGASAGDASDAFNVVKFQGSTSGFAYGVSYFETDDTHVDAEKGVNGYVGIEQEIFNVYAGYELRDEATRTLRKLPNGAKIEAVDADYQVMTVTGNVKLGEVKLGANFWIEDTSGKNLDKTNTGYYLSAGYAVTEDLTLAAGYAANTDEVTGMKDLDQSYMNVAAMYTLAKNMDMGIDIKQELDSGYNNVDEETYVFAAGYYYF</sequence>
<protein>
    <recommendedName>
        <fullName evidence="2">Porin domain-containing protein</fullName>
    </recommendedName>
</protein>
<dbReference type="STRING" id="312309.VF_1011"/>
<dbReference type="EMBL" id="CP000020">
    <property type="protein sequence ID" value="AAW85506.1"/>
    <property type="molecule type" value="Genomic_DNA"/>
</dbReference>
<dbReference type="SUPFAM" id="SSF56935">
    <property type="entry name" value="Porins"/>
    <property type="match status" value="1"/>
</dbReference>
<keyword evidence="1" id="KW-0732">Signal</keyword>
<dbReference type="InterPro" id="IPR033900">
    <property type="entry name" value="Gram_neg_porin_domain"/>
</dbReference>
<dbReference type="EnsemblBacteria" id="AAW85506">
    <property type="protein sequence ID" value="AAW85506"/>
    <property type="gene ID" value="VF_1011"/>
</dbReference>
<name>Q5E640_ALIF1</name>
<dbReference type="Gene3D" id="2.40.160.10">
    <property type="entry name" value="Porin"/>
    <property type="match status" value="1"/>
</dbReference>
<gene>
    <name evidence="3" type="ordered locus">VF_1011</name>
</gene>
<dbReference type="Pfam" id="PF13609">
    <property type="entry name" value="Porin_4"/>
    <property type="match status" value="1"/>
</dbReference>
<feature type="signal peptide" evidence="1">
    <location>
        <begin position="1"/>
        <end position="19"/>
    </location>
</feature>
<dbReference type="GO" id="GO:0016020">
    <property type="term" value="C:membrane"/>
    <property type="evidence" value="ECO:0007669"/>
    <property type="project" value="InterPro"/>
</dbReference>
<dbReference type="RefSeq" id="WP_011261643.1">
    <property type="nucleotide sequence ID" value="NC_006840.2"/>
</dbReference>
<proteinExistence type="predicted"/>
<dbReference type="PATRIC" id="fig|312309.11.peg.1011"/>
<dbReference type="AlphaFoldDB" id="Q5E640"/>
<evidence type="ECO:0000313" key="4">
    <source>
        <dbReference type="Proteomes" id="UP000000537"/>
    </source>
</evidence>
<evidence type="ECO:0000256" key="1">
    <source>
        <dbReference type="SAM" id="SignalP"/>
    </source>
</evidence>
<keyword evidence="4" id="KW-1185">Reference proteome</keyword>
<feature type="chain" id="PRO_5004255222" description="Porin domain-containing protein" evidence="1">
    <location>
        <begin position="20"/>
        <end position="352"/>
    </location>
</feature>
<evidence type="ECO:0000313" key="3">
    <source>
        <dbReference type="EMBL" id="AAW85506.1"/>
    </source>
</evidence>